<gene>
    <name evidence="2" type="ORF">B7492_27310</name>
</gene>
<keyword evidence="1" id="KW-1133">Transmembrane helix</keyword>
<organism evidence="2 3">
    <name type="scientific">Bacillus mycoides</name>
    <dbReference type="NCBI Taxonomy" id="1405"/>
    <lineage>
        <taxon>Bacteria</taxon>
        <taxon>Bacillati</taxon>
        <taxon>Bacillota</taxon>
        <taxon>Bacilli</taxon>
        <taxon>Bacillales</taxon>
        <taxon>Bacillaceae</taxon>
        <taxon>Bacillus</taxon>
        <taxon>Bacillus cereus group</taxon>
    </lineage>
</organism>
<sequence>MNERSKARISFFIYLSILFIFDIKYSFMILNMFLAFAALELSFLLPLFKVKQKSEIPVSSLFYIIFILLSPNVFYVVTDLIHLNIYEFNYKKGLVLEEWKNFFVLTSGVIIAIYYYILMLKQVNNLLQTKRRKGMLFVFILLSSIGIFIGRFLRFHSIHLFTEPLSLVRQFVYAMNGSSVLFIIWLTLLQCTVWWLFVDVKRRGL</sequence>
<dbReference type="Pfam" id="PF07099">
    <property type="entry name" value="DUF1361"/>
    <property type="match status" value="1"/>
</dbReference>
<name>A0A1W6AFT4_BACMY</name>
<protein>
    <recommendedName>
        <fullName evidence="4">DUF1361 domain-containing protein</fullName>
    </recommendedName>
</protein>
<reference evidence="2 3" key="1">
    <citation type="submission" date="2017-04" db="EMBL/GenBank/DDBJ databases">
        <title>The Characteristic of a Fine Plant Growth-Promoting Rhizobacteria Bacillus mycoides Gnyt1 and its Whole Genome Sequencing Analysis.</title>
        <authorList>
            <person name="Li J.H."/>
            <person name="Yao T."/>
        </authorList>
    </citation>
    <scope>NUCLEOTIDE SEQUENCE [LARGE SCALE GENOMIC DNA]</scope>
    <source>
        <strain evidence="2 3">Gnyt1</strain>
    </source>
</reference>
<evidence type="ECO:0000313" key="3">
    <source>
        <dbReference type="Proteomes" id="UP000192932"/>
    </source>
</evidence>
<dbReference type="InterPro" id="IPR009793">
    <property type="entry name" value="DUF1361"/>
</dbReference>
<feature type="transmembrane region" description="Helical" evidence="1">
    <location>
        <begin position="173"/>
        <end position="197"/>
    </location>
</feature>
<evidence type="ECO:0008006" key="4">
    <source>
        <dbReference type="Google" id="ProtNLM"/>
    </source>
</evidence>
<keyword evidence="1" id="KW-0812">Transmembrane</keyword>
<proteinExistence type="predicted"/>
<feature type="transmembrane region" description="Helical" evidence="1">
    <location>
        <begin position="102"/>
        <end position="123"/>
    </location>
</feature>
<evidence type="ECO:0000256" key="1">
    <source>
        <dbReference type="SAM" id="Phobius"/>
    </source>
</evidence>
<dbReference type="AlphaFoldDB" id="A0A1W6AFT4"/>
<keyword evidence="1" id="KW-0472">Membrane</keyword>
<feature type="transmembrane region" description="Helical" evidence="1">
    <location>
        <begin position="135"/>
        <end position="153"/>
    </location>
</feature>
<dbReference type="EMBL" id="CP020743">
    <property type="protein sequence ID" value="ARJ24659.1"/>
    <property type="molecule type" value="Genomic_DNA"/>
</dbReference>
<feature type="transmembrane region" description="Helical" evidence="1">
    <location>
        <begin position="29"/>
        <end position="48"/>
    </location>
</feature>
<dbReference type="Proteomes" id="UP000192932">
    <property type="component" value="Chromosome"/>
</dbReference>
<accession>A0A1W6AFT4</accession>
<feature type="transmembrane region" description="Helical" evidence="1">
    <location>
        <begin position="7"/>
        <end position="23"/>
    </location>
</feature>
<feature type="transmembrane region" description="Helical" evidence="1">
    <location>
        <begin position="60"/>
        <end position="82"/>
    </location>
</feature>
<dbReference type="RefSeq" id="WP_085312746.1">
    <property type="nucleotide sequence ID" value="NZ_CP020743.1"/>
</dbReference>
<evidence type="ECO:0000313" key="2">
    <source>
        <dbReference type="EMBL" id="ARJ24659.1"/>
    </source>
</evidence>